<evidence type="ECO:0000313" key="2">
    <source>
        <dbReference type="Proteomes" id="UP000244855"/>
    </source>
</evidence>
<dbReference type="EMBL" id="KZ805409">
    <property type="protein sequence ID" value="PVH98634.1"/>
    <property type="molecule type" value="Genomic_DNA"/>
</dbReference>
<dbReference type="Proteomes" id="UP000244855">
    <property type="component" value="Unassembled WGS sequence"/>
</dbReference>
<gene>
    <name evidence="1" type="ORF">DM02DRAFT_615669</name>
</gene>
<keyword evidence="2" id="KW-1185">Reference proteome</keyword>
<proteinExistence type="predicted"/>
<evidence type="ECO:0000313" key="1">
    <source>
        <dbReference type="EMBL" id="PVH98634.1"/>
    </source>
</evidence>
<sequence length="159" mass="18134">MNGTRLLTDVHLQELLAASQTSRMDRLVKLAVSLNNRLLALGPHVRSCQATTVVLGMQLQHTLMRPRPLLRLRMLAKTFHHESLTVKPGKPELACRGWCREIRRDHRSSKTLRPQFIANPSLGPDKFRPALQLCHAVDATCPISRMPHRRQCRFRIAVP</sequence>
<name>A0A2V1DNC1_9PLEO</name>
<protein>
    <submittedName>
        <fullName evidence="1">Uncharacterized protein</fullName>
    </submittedName>
</protein>
<reference evidence="1 2" key="1">
    <citation type="journal article" date="2018" name="Sci. Rep.">
        <title>Comparative genomics provides insights into the lifestyle and reveals functional heterogeneity of dark septate endophytic fungi.</title>
        <authorList>
            <person name="Knapp D.G."/>
            <person name="Nemeth J.B."/>
            <person name="Barry K."/>
            <person name="Hainaut M."/>
            <person name="Henrissat B."/>
            <person name="Johnson J."/>
            <person name="Kuo A."/>
            <person name="Lim J.H.P."/>
            <person name="Lipzen A."/>
            <person name="Nolan M."/>
            <person name="Ohm R.A."/>
            <person name="Tamas L."/>
            <person name="Grigoriev I.V."/>
            <person name="Spatafora J.W."/>
            <person name="Nagy L.G."/>
            <person name="Kovacs G.M."/>
        </authorList>
    </citation>
    <scope>NUCLEOTIDE SEQUENCE [LARGE SCALE GENOMIC DNA]</scope>
    <source>
        <strain evidence="1 2">DSE2036</strain>
    </source>
</reference>
<organism evidence="1 2">
    <name type="scientific">Periconia macrospinosa</name>
    <dbReference type="NCBI Taxonomy" id="97972"/>
    <lineage>
        <taxon>Eukaryota</taxon>
        <taxon>Fungi</taxon>
        <taxon>Dikarya</taxon>
        <taxon>Ascomycota</taxon>
        <taxon>Pezizomycotina</taxon>
        <taxon>Dothideomycetes</taxon>
        <taxon>Pleosporomycetidae</taxon>
        <taxon>Pleosporales</taxon>
        <taxon>Massarineae</taxon>
        <taxon>Periconiaceae</taxon>
        <taxon>Periconia</taxon>
    </lineage>
</organism>
<dbReference type="AlphaFoldDB" id="A0A2V1DNC1"/>
<accession>A0A2V1DNC1</accession>